<dbReference type="SUPFAM" id="SSF49854">
    <property type="entry name" value="Spermadhesin, CUB domain"/>
    <property type="match status" value="1"/>
</dbReference>
<keyword evidence="6" id="KW-1185">Reference proteome</keyword>
<dbReference type="CDD" id="cd00057">
    <property type="entry name" value="FA58C"/>
    <property type="match status" value="1"/>
</dbReference>
<evidence type="ECO:0000313" key="6">
    <source>
        <dbReference type="Proteomes" id="UP000288716"/>
    </source>
</evidence>
<dbReference type="Proteomes" id="UP000288716">
    <property type="component" value="Unassembled WGS sequence"/>
</dbReference>
<dbReference type="AlphaFoldDB" id="A0A443SQA5"/>
<dbReference type="Pfam" id="PF00754">
    <property type="entry name" value="F5_F8_type_C"/>
    <property type="match status" value="1"/>
</dbReference>
<dbReference type="Gene3D" id="2.60.120.290">
    <property type="entry name" value="Spermadhesin, CUB domain"/>
    <property type="match status" value="2"/>
</dbReference>
<dbReference type="CDD" id="cd00041">
    <property type="entry name" value="CUB"/>
    <property type="match status" value="1"/>
</dbReference>
<dbReference type="SMART" id="SM00042">
    <property type="entry name" value="CUB"/>
    <property type="match status" value="1"/>
</dbReference>
<dbReference type="PROSITE" id="PS01180">
    <property type="entry name" value="CUB"/>
    <property type="match status" value="1"/>
</dbReference>
<proteinExistence type="predicted"/>
<dbReference type="InterPro" id="IPR000421">
    <property type="entry name" value="FA58C"/>
</dbReference>
<dbReference type="Gene3D" id="2.60.120.260">
    <property type="entry name" value="Galactose-binding domain-like"/>
    <property type="match status" value="3"/>
</dbReference>
<gene>
    <name evidence="5" type="ORF">B4U80_02692</name>
</gene>
<evidence type="ECO:0000313" key="5">
    <source>
        <dbReference type="EMBL" id="RWS29721.1"/>
    </source>
</evidence>
<dbReference type="VEuPathDB" id="VectorBase:LDEU002318"/>
<dbReference type="InterPro" id="IPR008979">
    <property type="entry name" value="Galactose-bd-like_sf"/>
</dbReference>
<protein>
    <submittedName>
        <fullName evidence="5">Relaxin receptor-like protein</fullName>
    </submittedName>
</protein>
<dbReference type="PANTHER" id="PTHR19324">
    <property type="entry name" value="PERFORIN-LIKE PROTEIN 1"/>
    <property type="match status" value="1"/>
</dbReference>
<reference evidence="5 6" key="1">
    <citation type="journal article" date="2018" name="Gigascience">
        <title>Genomes of trombidid mites reveal novel predicted allergens and laterally-transferred genes associated with secondary metabolism.</title>
        <authorList>
            <person name="Dong X."/>
            <person name="Chaisiri K."/>
            <person name="Xia D."/>
            <person name="Armstrong S.D."/>
            <person name="Fang Y."/>
            <person name="Donnelly M.J."/>
            <person name="Kadowaki T."/>
            <person name="McGarry J.W."/>
            <person name="Darby A.C."/>
            <person name="Makepeace B.L."/>
        </authorList>
    </citation>
    <scope>NUCLEOTIDE SEQUENCE [LARGE SCALE GENOMIC DNA]</scope>
    <source>
        <strain evidence="5">UoL-UT</strain>
    </source>
</reference>
<comment type="caution">
    <text evidence="5">The sequence shown here is derived from an EMBL/GenBank/DDBJ whole genome shotgun (WGS) entry which is preliminary data.</text>
</comment>
<organism evidence="5 6">
    <name type="scientific">Leptotrombidium deliense</name>
    <dbReference type="NCBI Taxonomy" id="299467"/>
    <lineage>
        <taxon>Eukaryota</taxon>
        <taxon>Metazoa</taxon>
        <taxon>Ecdysozoa</taxon>
        <taxon>Arthropoda</taxon>
        <taxon>Chelicerata</taxon>
        <taxon>Arachnida</taxon>
        <taxon>Acari</taxon>
        <taxon>Acariformes</taxon>
        <taxon>Trombidiformes</taxon>
        <taxon>Prostigmata</taxon>
        <taxon>Anystina</taxon>
        <taxon>Parasitengona</taxon>
        <taxon>Trombiculoidea</taxon>
        <taxon>Trombiculidae</taxon>
        <taxon>Leptotrombidium</taxon>
    </lineage>
</organism>
<dbReference type="Gene3D" id="2.60.120.1000">
    <property type="match status" value="1"/>
</dbReference>
<dbReference type="InterPro" id="IPR031569">
    <property type="entry name" value="ApeC"/>
</dbReference>
<dbReference type="SMART" id="SM00231">
    <property type="entry name" value="FA58C"/>
    <property type="match status" value="1"/>
</dbReference>
<feature type="domain" description="CUB" evidence="3">
    <location>
        <begin position="309"/>
        <end position="447"/>
    </location>
</feature>
<dbReference type="InterPro" id="IPR000859">
    <property type="entry name" value="CUB_dom"/>
</dbReference>
<feature type="domain" description="F5/8 type C" evidence="4">
    <location>
        <begin position="861"/>
        <end position="1018"/>
    </location>
</feature>
<dbReference type="SUPFAM" id="SSF49785">
    <property type="entry name" value="Galactose-binding domain-like"/>
    <property type="match status" value="3"/>
</dbReference>
<dbReference type="STRING" id="299467.A0A443SQA5"/>
<dbReference type="InterPro" id="IPR035914">
    <property type="entry name" value="Sperma_CUB_dom_sf"/>
</dbReference>
<dbReference type="EMBL" id="NCKV01000793">
    <property type="protein sequence ID" value="RWS29721.1"/>
    <property type="molecule type" value="Genomic_DNA"/>
</dbReference>
<keyword evidence="5" id="KW-0675">Receptor</keyword>
<evidence type="ECO:0000256" key="1">
    <source>
        <dbReference type="ARBA" id="ARBA00023157"/>
    </source>
</evidence>
<sequence length="1025" mass="116905">MGDGKDPNTVRTIIHHDAENPKSVRGVEGPGFYSKNISYNGVLEAQLEALIDASYSCQQYIKWDCKGATFNFWLTANNWWVGRHWKPQYYWGGAETDSRTCGCFPYCHPTSKNSTCNCDANSKLLNLEDSGLLLDSTRLPVLQLRFGDTGESNEVGQYYLGPLSCRTTGHKHIYQGSFVAPITITSPGLPDSYPPPFHKYTWQIKILTKDIIELVFPLYDVIHYGAYNSVPGCEHTIEIVIYKIINGKAVDIQTINRDKSAPPYFISDGEETHVNLTFTTCNQKESEKMWRNEKKGFRAEFRRTNCKSCNAGFGVNDKISRCEVGLNECVTIASYGYPFPHHLYKSTMKYNHAWILKTSNNLRLELTFNDFDFVSTPGSHRCDGDVLSIYNKNDTSGSQQLFGHFCNCNKISAGRIRSKSNVILLQQINKFKRVGNGRGFHATVRGVPATKEIDERFKIRNVAEGKFADQSSDKNEATAYLAVDGNTDKRKLSSCTATSLQKEPWWRVDLQKRHKIFGVEIHNLETRKGVNSGLKWPSGVYGLPTPVSGCPQSENFTWKSGVRFHDVAYDPVTDDRIRYWSQGIMLKGGSVNNGIEQHFCLKTEDKEVVNTQRLNISNGEPVTPRTEWMPGKYCVFQVGETCPDQFQSGAITWWDKKLNSSSRSFVNGTLPKGVYNQHNTTIYFCCREDGNPDMPIKLPTETPFYLLQFGEKCQEVEGMTETEHFFHFEEPDVIFGSNEVKFQESHPRVEIALFDRGLTLHYCYYDIMNHLRGFQVLVDSSPSTYAFDYHYNESTGIRHRVEAPFLNALECATYGVANPDFDVLRLNCSFPIEGQYVIIYMKDRTDNLRLCEVKVFGFETCGAPLGLTTEEIPDSAITASSRYEQGLLYYHSNARLLNKKAWCASIQDTEKFITVDFGENKEKLVVGIAMQGLKNFYKNYFVTKFKVHFSNDSKDWFWEEEPIGKEKVYACVQCRSQRYNGDEIVVYSFLKPITTRFVKLKIMDFKNLPCLRMEIIGCPRVKGKS</sequence>
<comment type="caution">
    <text evidence="2">Lacks conserved residue(s) required for the propagation of feature annotation.</text>
</comment>
<dbReference type="Pfam" id="PF16977">
    <property type="entry name" value="ApeC"/>
    <property type="match status" value="1"/>
</dbReference>
<dbReference type="PANTHER" id="PTHR19324:SF33">
    <property type="entry name" value="MUCIN-5AC"/>
    <property type="match status" value="1"/>
</dbReference>
<dbReference type="Pfam" id="PF00431">
    <property type="entry name" value="CUB"/>
    <property type="match status" value="1"/>
</dbReference>
<evidence type="ECO:0000256" key="2">
    <source>
        <dbReference type="PROSITE-ProRule" id="PRU00059"/>
    </source>
</evidence>
<dbReference type="PROSITE" id="PS50022">
    <property type="entry name" value="FA58C_3"/>
    <property type="match status" value="1"/>
</dbReference>
<evidence type="ECO:0000259" key="4">
    <source>
        <dbReference type="PROSITE" id="PS50022"/>
    </source>
</evidence>
<dbReference type="Pfam" id="PF22633">
    <property type="entry name" value="F5_F8_type_C_2"/>
    <property type="match status" value="1"/>
</dbReference>
<keyword evidence="1" id="KW-1015">Disulfide bond</keyword>
<name>A0A443SQA5_9ACAR</name>
<dbReference type="OrthoDB" id="6022531at2759"/>
<accession>A0A443SQA5</accession>
<evidence type="ECO:0000259" key="3">
    <source>
        <dbReference type="PROSITE" id="PS01180"/>
    </source>
</evidence>